<dbReference type="PANTHER" id="PTHR13142">
    <property type="entry name" value="INNER CENTROMERE PROTEIN"/>
    <property type="match status" value="1"/>
</dbReference>
<protein>
    <recommendedName>
        <fullName evidence="9">Inner centromere protein ARK-binding domain-containing protein</fullName>
    </recommendedName>
</protein>
<dbReference type="PANTHER" id="PTHR13142:SF1">
    <property type="entry name" value="INNER CENTROMERE PROTEIN"/>
    <property type="match status" value="1"/>
</dbReference>
<dbReference type="GO" id="GO:0051310">
    <property type="term" value="P:metaphase chromosome alignment"/>
    <property type="evidence" value="ECO:0007669"/>
    <property type="project" value="TreeGrafter"/>
</dbReference>
<dbReference type="GO" id="GO:0000281">
    <property type="term" value="P:mitotic cytokinesis"/>
    <property type="evidence" value="ECO:0007669"/>
    <property type="project" value="TreeGrafter"/>
</dbReference>
<comment type="similarity">
    <text evidence="3">Belongs to the INCENP family.</text>
</comment>
<dbReference type="GO" id="GO:0030496">
    <property type="term" value="C:midbody"/>
    <property type="evidence" value="ECO:0007669"/>
    <property type="project" value="TreeGrafter"/>
</dbReference>
<comment type="caution">
    <text evidence="10">The sequence shown here is derived from an EMBL/GenBank/DDBJ whole genome shotgun (WGS) entry which is preliminary data.</text>
</comment>
<dbReference type="GO" id="GO:0051257">
    <property type="term" value="P:meiotic spindle midzone assembly"/>
    <property type="evidence" value="ECO:0007669"/>
    <property type="project" value="TreeGrafter"/>
</dbReference>
<evidence type="ECO:0000256" key="7">
    <source>
        <dbReference type="ARBA" id="ARBA00023242"/>
    </source>
</evidence>
<evidence type="ECO:0000256" key="3">
    <source>
        <dbReference type="ARBA" id="ARBA00010042"/>
    </source>
</evidence>
<dbReference type="GO" id="GO:0032133">
    <property type="term" value="C:chromosome passenger complex"/>
    <property type="evidence" value="ECO:0007669"/>
    <property type="project" value="TreeGrafter"/>
</dbReference>
<feature type="compositionally biased region" description="Basic and acidic residues" evidence="8">
    <location>
        <begin position="686"/>
        <end position="731"/>
    </location>
</feature>
<dbReference type="InterPro" id="IPR005635">
    <property type="entry name" value="Inner_centromere_prot_ARK-bd"/>
</dbReference>
<evidence type="ECO:0000256" key="8">
    <source>
        <dbReference type="SAM" id="MobiDB-lite"/>
    </source>
</evidence>
<evidence type="ECO:0000256" key="1">
    <source>
        <dbReference type="ARBA" id="ARBA00004123"/>
    </source>
</evidence>
<keyword evidence="11" id="KW-1185">Reference proteome</keyword>
<feature type="compositionally biased region" description="Basic and acidic residues" evidence="8">
    <location>
        <begin position="607"/>
        <end position="662"/>
    </location>
</feature>
<keyword evidence="4" id="KW-0963">Cytoplasm</keyword>
<evidence type="ECO:0000313" key="11">
    <source>
        <dbReference type="Proteomes" id="UP001168990"/>
    </source>
</evidence>
<evidence type="ECO:0000256" key="2">
    <source>
        <dbReference type="ARBA" id="ARBA00004186"/>
    </source>
</evidence>
<keyword evidence="5" id="KW-0159">Chromosome partition</keyword>
<keyword evidence="6" id="KW-0206">Cytoskeleton</keyword>
<organism evidence="10 11">
    <name type="scientific">Microctonus aethiopoides</name>
    <dbReference type="NCBI Taxonomy" id="144406"/>
    <lineage>
        <taxon>Eukaryota</taxon>
        <taxon>Metazoa</taxon>
        <taxon>Ecdysozoa</taxon>
        <taxon>Arthropoda</taxon>
        <taxon>Hexapoda</taxon>
        <taxon>Insecta</taxon>
        <taxon>Pterygota</taxon>
        <taxon>Neoptera</taxon>
        <taxon>Endopterygota</taxon>
        <taxon>Hymenoptera</taxon>
        <taxon>Apocrita</taxon>
        <taxon>Ichneumonoidea</taxon>
        <taxon>Braconidae</taxon>
        <taxon>Euphorinae</taxon>
        <taxon>Microctonus</taxon>
    </lineage>
</organism>
<feature type="compositionally biased region" description="Low complexity" evidence="8">
    <location>
        <begin position="578"/>
        <end position="593"/>
    </location>
</feature>
<dbReference type="GO" id="GO:0005634">
    <property type="term" value="C:nucleus"/>
    <property type="evidence" value="ECO:0007669"/>
    <property type="project" value="UniProtKB-SubCell"/>
</dbReference>
<evidence type="ECO:0000256" key="6">
    <source>
        <dbReference type="ARBA" id="ARBA00023212"/>
    </source>
</evidence>
<sequence>MNKPLYEVAAKRVWADFKNFHEEYLQTIEAMEKIVNEGKEEMRAIVAQIPNAKSGPLVHKTPKVSRMRIQTIPEDEAVNQSTVKIKLEMNSDDETDKEILTTRSKRAASIKATNIMKKQQSLTLNSKLRRPSASEEVAEIIQSIRSSRSKRPKVSRSGSDEESSRRPAKQSKMDGPKSKLSSNPIIVIEPIASEKNDNEIEVPVQSPRQLRHKSSVKSMNKLAPSSIINETSTEEPDITLTESSMYEDAIGKSIPMNSTMNPNTTVTIDRKVLNVTVVLEKMDETRTIDKTYMSTRSTSSNKQSLPIIVEHLINDEQMQTNSPAKNITFAKETPSFPTNIMKNNIDELITDDESSPDRIDTKKMKKPEKLPVKKRKRVRENIVNDSDEEVVMGSPIQTVFKSSSTLKHQNNIKYKPNPLFSPYAKDSVKKRVEAFEQVRLASPTANVETVGRLTRTKTRAMAANANEVIKTPNFATKLARKSLAKAKKISLAKQKRENEEDKENNLTDSSQKPSKLPTKNDKLINKQQLRTTPIGKSRLQMPMSVSRIPHTPISTQILPPSKAMTASRAHNIASSTESLSSFKPLSKSSSIDSLADKKNKVIGINEEDARRKKEEALKLQTEEKRRKREEKELKNKLAREAKEKLEQEKRLKQEKEREEKARNALVMQEKLREEAEKKRLAQLQRAQEKEERRRQEEQLKQQRLQEQEETERMLAEQKRREQETERRRMAEIRSQQLAAAEAARLKLQYQAKAKLLQQQKQHQMQLAPTSYKLDSDPDDDESDNESQPKHAIPHWAKPQIRRVQLEMQKYIPMDNVLKFFGAKKCTPDLSELFVGIKKERLKRTSSAIWKTPPRFSMMEDD</sequence>
<dbReference type="GO" id="GO:0000776">
    <property type="term" value="C:kinetochore"/>
    <property type="evidence" value="ECO:0007669"/>
    <property type="project" value="TreeGrafter"/>
</dbReference>
<feature type="region of interest" description="Disordered" evidence="8">
    <location>
        <begin position="143"/>
        <end position="185"/>
    </location>
</feature>
<feature type="compositionally biased region" description="Basic and acidic residues" evidence="8">
    <location>
        <begin position="158"/>
        <end position="177"/>
    </location>
</feature>
<feature type="compositionally biased region" description="Low complexity" evidence="8">
    <location>
        <begin position="754"/>
        <end position="767"/>
    </location>
</feature>
<proteinExistence type="inferred from homology"/>
<feature type="compositionally biased region" description="Basic and acidic residues" evidence="8">
    <location>
        <begin position="494"/>
        <end position="505"/>
    </location>
</feature>
<feature type="region of interest" description="Disordered" evidence="8">
    <location>
        <begin position="488"/>
        <end position="663"/>
    </location>
</feature>
<feature type="region of interest" description="Disordered" evidence="8">
    <location>
        <begin position="675"/>
        <end position="737"/>
    </location>
</feature>
<dbReference type="AlphaFoldDB" id="A0AA39FYW7"/>
<dbReference type="Proteomes" id="UP001168990">
    <property type="component" value="Unassembled WGS sequence"/>
</dbReference>
<comment type="subcellular location">
    <subcellularLocation>
        <location evidence="2">Cytoplasm</location>
        <location evidence="2">Cytoskeleton</location>
        <location evidence="2">Spindle</location>
    </subcellularLocation>
    <subcellularLocation>
        <location evidence="1">Nucleus</location>
    </subcellularLocation>
</comment>
<name>A0AA39FYW7_9HYME</name>
<dbReference type="EMBL" id="JAQQBS010000001">
    <property type="protein sequence ID" value="KAK0177739.1"/>
    <property type="molecule type" value="Genomic_DNA"/>
</dbReference>
<keyword evidence="7" id="KW-0539">Nucleus</keyword>
<dbReference type="Pfam" id="PF03941">
    <property type="entry name" value="INCENP_ARK-bind"/>
    <property type="match status" value="1"/>
</dbReference>
<reference evidence="10" key="1">
    <citation type="journal article" date="2023" name="bioRxiv">
        <title>Scaffold-level genome assemblies of two parasitoid biocontrol wasps reveal the parthenogenesis mechanism and an associated novel virus.</title>
        <authorList>
            <person name="Inwood S."/>
            <person name="Skelly J."/>
            <person name="Guhlin J."/>
            <person name="Harrop T."/>
            <person name="Goldson S."/>
            <person name="Dearden P."/>
        </authorList>
    </citation>
    <scope>NUCLEOTIDE SEQUENCE</scope>
    <source>
        <strain evidence="10">Irish</strain>
        <tissue evidence="10">Whole body</tissue>
    </source>
</reference>
<reference evidence="10" key="2">
    <citation type="submission" date="2023-03" db="EMBL/GenBank/DDBJ databases">
        <authorList>
            <person name="Inwood S.N."/>
            <person name="Skelly J.G."/>
            <person name="Guhlin J."/>
            <person name="Harrop T.W.R."/>
            <person name="Goldson S.G."/>
            <person name="Dearden P.K."/>
        </authorList>
    </citation>
    <scope>NUCLEOTIDE SEQUENCE</scope>
    <source>
        <strain evidence="10">Irish</strain>
        <tissue evidence="10">Whole body</tissue>
    </source>
</reference>
<dbReference type="GO" id="GO:1990385">
    <property type="term" value="C:meiotic spindle midzone"/>
    <property type="evidence" value="ECO:0007669"/>
    <property type="project" value="TreeGrafter"/>
</dbReference>
<evidence type="ECO:0000256" key="5">
    <source>
        <dbReference type="ARBA" id="ARBA00022829"/>
    </source>
</evidence>
<feature type="domain" description="Inner centromere protein ARK-binding" evidence="9">
    <location>
        <begin position="775"/>
        <end position="833"/>
    </location>
</feature>
<accession>A0AA39FYW7</accession>
<feature type="region of interest" description="Disordered" evidence="8">
    <location>
        <begin position="754"/>
        <end position="795"/>
    </location>
</feature>
<evidence type="ECO:0000313" key="10">
    <source>
        <dbReference type="EMBL" id="KAK0177739.1"/>
    </source>
</evidence>
<evidence type="ECO:0000256" key="4">
    <source>
        <dbReference type="ARBA" id="ARBA00022490"/>
    </source>
</evidence>
<gene>
    <name evidence="10" type="ORF">PV328_001757</name>
</gene>
<evidence type="ECO:0000259" key="9">
    <source>
        <dbReference type="Pfam" id="PF03941"/>
    </source>
</evidence>